<feature type="transmembrane region" description="Helical" evidence="1">
    <location>
        <begin position="44"/>
        <end position="61"/>
    </location>
</feature>
<organism evidence="2">
    <name type="scientific">marine sediment metagenome</name>
    <dbReference type="NCBI Taxonomy" id="412755"/>
    <lineage>
        <taxon>unclassified sequences</taxon>
        <taxon>metagenomes</taxon>
        <taxon>ecological metagenomes</taxon>
    </lineage>
</organism>
<evidence type="ECO:0000313" key="2">
    <source>
        <dbReference type="EMBL" id="KKL80044.1"/>
    </source>
</evidence>
<accession>A0A0F9F133</accession>
<protein>
    <submittedName>
        <fullName evidence="2">Uncharacterized protein</fullName>
    </submittedName>
</protein>
<name>A0A0F9F133_9ZZZZ</name>
<keyword evidence="1" id="KW-1133">Transmembrane helix</keyword>
<evidence type="ECO:0000256" key="1">
    <source>
        <dbReference type="SAM" id="Phobius"/>
    </source>
</evidence>
<proteinExistence type="predicted"/>
<dbReference type="EMBL" id="LAZR01022976">
    <property type="protein sequence ID" value="KKL80044.1"/>
    <property type="molecule type" value="Genomic_DNA"/>
</dbReference>
<keyword evidence="1" id="KW-0472">Membrane</keyword>
<dbReference type="AlphaFoldDB" id="A0A0F9F133"/>
<comment type="caution">
    <text evidence="2">The sequence shown here is derived from an EMBL/GenBank/DDBJ whole genome shotgun (WGS) entry which is preliminary data.</text>
</comment>
<sequence>MKKLLLTILGLVVFCLLVVLSVLMHYLCDTCVAAFGYPVTMAGIALVALGVFFGIWFGIICR</sequence>
<gene>
    <name evidence="2" type="ORF">LCGC14_2008770</name>
</gene>
<reference evidence="2" key="1">
    <citation type="journal article" date="2015" name="Nature">
        <title>Complex archaea that bridge the gap between prokaryotes and eukaryotes.</title>
        <authorList>
            <person name="Spang A."/>
            <person name="Saw J.H."/>
            <person name="Jorgensen S.L."/>
            <person name="Zaremba-Niedzwiedzka K."/>
            <person name="Martijn J."/>
            <person name="Lind A.E."/>
            <person name="van Eijk R."/>
            <person name="Schleper C."/>
            <person name="Guy L."/>
            <person name="Ettema T.J."/>
        </authorList>
    </citation>
    <scope>NUCLEOTIDE SEQUENCE</scope>
</reference>
<keyword evidence="1" id="KW-0812">Transmembrane</keyword>